<evidence type="ECO:0000256" key="6">
    <source>
        <dbReference type="ARBA" id="ARBA00023204"/>
    </source>
</evidence>
<dbReference type="Gene3D" id="1.10.8.420">
    <property type="entry name" value="RecR Domain 1"/>
    <property type="match status" value="1"/>
</dbReference>
<evidence type="ECO:0000259" key="8">
    <source>
        <dbReference type="PROSITE" id="PS50880"/>
    </source>
</evidence>
<dbReference type="InterPro" id="IPR006171">
    <property type="entry name" value="TOPRIM_dom"/>
</dbReference>
<gene>
    <name evidence="7 9" type="primary">recR</name>
    <name evidence="9" type="ORF">MUN46_004180</name>
</gene>
<evidence type="ECO:0000256" key="3">
    <source>
        <dbReference type="ARBA" id="ARBA00022771"/>
    </source>
</evidence>
<dbReference type="RefSeq" id="WP_243376787.1">
    <property type="nucleotide sequence ID" value="NZ_JAKZJU020000001.1"/>
</dbReference>
<evidence type="ECO:0000256" key="2">
    <source>
        <dbReference type="ARBA" id="ARBA00022763"/>
    </source>
</evidence>
<dbReference type="InterPro" id="IPR023627">
    <property type="entry name" value="Rcmb_RecR"/>
</dbReference>
<dbReference type="Pfam" id="PF02132">
    <property type="entry name" value="RecR_ZnF"/>
    <property type="match status" value="1"/>
</dbReference>
<dbReference type="PANTHER" id="PTHR30446">
    <property type="entry name" value="RECOMBINATION PROTEIN RECR"/>
    <property type="match status" value="1"/>
</dbReference>
<reference evidence="9" key="1">
    <citation type="submission" date="2023-03" db="EMBL/GenBank/DDBJ databases">
        <title>Mesosutterella sp. nov. isolated from porcine feces.</title>
        <authorList>
            <person name="Yu S."/>
        </authorList>
    </citation>
    <scope>NUCLEOTIDE SEQUENCE</scope>
    <source>
        <strain evidence="9">AGMB02718</strain>
    </source>
</reference>
<dbReference type="SUPFAM" id="SSF111304">
    <property type="entry name" value="Recombination protein RecR"/>
    <property type="match status" value="1"/>
</dbReference>
<sequence length="206" mass="22486">MPVLSPSVQRLIDAFRALPGIGPLSAQRIVFHLLMEDGRAQAASLSSALQEAVEKVHHCPVCNTLCESELCPICADESRERDKICVVETPADQLVIENSLAYRGLYFILGGRISPIDDIGPEQLGFRKLLERVEKGGVKEVIIATSFTAQGDATAHFIARAIARHRPEVRVTRLARGIPSGVELEYTDVATVAQAVISRHETFSSE</sequence>
<feature type="zinc finger region" description="C4-type" evidence="7">
    <location>
        <begin position="59"/>
        <end position="74"/>
    </location>
</feature>
<dbReference type="Proteomes" id="UP001165481">
    <property type="component" value="Unassembled WGS sequence"/>
</dbReference>
<evidence type="ECO:0000256" key="5">
    <source>
        <dbReference type="ARBA" id="ARBA00023172"/>
    </source>
</evidence>
<evidence type="ECO:0000256" key="1">
    <source>
        <dbReference type="ARBA" id="ARBA00022723"/>
    </source>
</evidence>
<dbReference type="InterPro" id="IPR015967">
    <property type="entry name" value="Rcmb_RecR_Znf"/>
</dbReference>
<comment type="caution">
    <text evidence="9">The sequence shown here is derived from an EMBL/GenBank/DDBJ whole genome shotgun (WGS) entry which is preliminary data.</text>
</comment>
<protein>
    <recommendedName>
        <fullName evidence="7">Recombination protein RecR</fullName>
    </recommendedName>
</protein>
<dbReference type="EMBL" id="JAKZJU020000001">
    <property type="protein sequence ID" value="MDL2059140.1"/>
    <property type="molecule type" value="Genomic_DNA"/>
</dbReference>
<keyword evidence="6 7" id="KW-0234">DNA repair</keyword>
<name>A0ABT7IL92_9BURK</name>
<keyword evidence="5 7" id="KW-0233">DNA recombination</keyword>
<keyword evidence="3 7" id="KW-0863">Zinc-finger</keyword>
<dbReference type="HAMAP" id="MF_00017">
    <property type="entry name" value="RecR"/>
    <property type="match status" value="1"/>
</dbReference>
<keyword evidence="4 7" id="KW-0862">Zinc</keyword>
<dbReference type="InterPro" id="IPR034137">
    <property type="entry name" value="TOPRIM_RecR"/>
</dbReference>
<dbReference type="PANTHER" id="PTHR30446:SF0">
    <property type="entry name" value="RECOMBINATION PROTEIN RECR"/>
    <property type="match status" value="1"/>
</dbReference>
<comment type="similarity">
    <text evidence="7">Belongs to the RecR family.</text>
</comment>
<dbReference type="Gene3D" id="3.40.1360.10">
    <property type="match status" value="1"/>
</dbReference>
<dbReference type="PROSITE" id="PS50880">
    <property type="entry name" value="TOPRIM"/>
    <property type="match status" value="1"/>
</dbReference>
<feature type="domain" description="Toprim" evidence="8">
    <location>
        <begin position="82"/>
        <end position="179"/>
    </location>
</feature>
<dbReference type="NCBIfam" id="TIGR00615">
    <property type="entry name" value="recR"/>
    <property type="match status" value="1"/>
</dbReference>
<evidence type="ECO:0000256" key="7">
    <source>
        <dbReference type="HAMAP-Rule" id="MF_00017"/>
    </source>
</evidence>
<dbReference type="Pfam" id="PF21175">
    <property type="entry name" value="RecR_C"/>
    <property type="match status" value="1"/>
</dbReference>
<dbReference type="Pfam" id="PF13662">
    <property type="entry name" value="Toprim_4"/>
    <property type="match status" value="1"/>
</dbReference>
<dbReference type="SMART" id="SM00493">
    <property type="entry name" value="TOPRIM"/>
    <property type="match status" value="1"/>
</dbReference>
<evidence type="ECO:0000256" key="4">
    <source>
        <dbReference type="ARBA" id="ARBA00022833"/>
    </source>
</evidence>
<accession>A0ABT7IL92</accession>
<proteinExistence type="inferred from homology"/>
<evidence type="ECO:0000313" key="10">
    <source>
        <dbReference type="Proteomes" id="UP001165481"/>
    </source>
</evidence>
<keyword evidence="10" id="KW-1185">Reference proteome</keyword>
<evidence type="ECO:0000313" key="9">
    <source>
        <dbReference type="EMBL" id="MDL2059140.1"/>
    </source>
</evidence>
<organism evidence="9 10">
    <name type="scientific">Mesosutterella faecium</name>
    <dbReference type="NCBI Taxonomy" id="2925194"/>
    <lineage>
        <taxon>Bacteria</taxon>
        <taxon>Pseudomonadati</taxon>
        <taxon>Pseudomonadota</taxon>
        <taxon>Betaproteobacteria</taxon>
        <taxon>Burkholderiales</taxon>
        <taxon>Sutterellaceae</taxon>
        <taxon>Mesosutterella</taxon>
    </lineage>
</organism>
<dbReference type="CDD" id="cd01025">
    <property type="entry name" value="TOPRIM_recR"/>
    <property type="match status" value="1"/>
</dbReference>
<keyword evidence="1 7" id="KW-0479">Metal-binding</keyword>
<keyword evidence="2 7" id="KW-0227">DNA damage</keyword>
<dbReference type="InterPro" id="IPR000093">
    <property type="entry name" value="DNA_Rcmb_RecR"/>
</dbReference>
<dbReference type="Pfam" id="PF21176">
    <property type="entry name" value="RecR_HhH"/>
    <property type="match status" value="1"/>
</dbReference>
<comment type="function">
    <text evidence="7">May play a role in DNA repair. It seems to be involved in an RecBC-independent recombinational process of DNA repair. It may act with RecF and RecO.</text>
</comment>